<evidence type="ECO:0000256" key="3">
    <source>
        <dbReference type="ARBA" id="ARBA00022692"/>
    </source>
</evidence>
<dbReference type="PANTHER" id="PTHR36115">
    <property type="entry name" value="PROLINE-RICH ANTIGEN HOMOLOG-RELATED"/>
    <property type="match status" value="1"/>
</dbReference>
<keyword evidence="2" id="KW-1003">Cell membrane</keyword>
<evidence type="ECO:0000313" key="10">
    <source>
        <dbReference type="Proteomes" id="UP001589587"/>
    </source>
</evidence>
<comment type="subcellular location">
    <subcellularLocation>
        <location evidence="1">Cell membrane</location>
        <topology evidence="1">Multi-pass membrane protein</topology>
    </subcellularLocation>
</comment>
<feature type="transmembrane region" description="Helical" evidence="7">
    <location>
        <begin position="103"/>
        <end position="123"/>
    </location>
</feature>
<dbReference type="Pfam" id="PF06271">
    <property type="entry name" value="RDD"/>
    <property type="match status" value="1"/>
</dbReference>
<feature type="domain" description="RDD" evidence="8">
    <location>
        <begin position="50"/>
        <end position="191"/>
    </location>
</feature>
<dbReference type="Proteomes" id="UP001589587">
    <property type="component" value="Unassembled WGS sequence"/>
</dbReference>
<dbReference type="PANTHER" id="PTHR36115:SF6">
    <property type="entry name" value="PROLINE-RICH ANTIGEN HOMOLOG"/>
    <property type="match status" value="1"/>
</dbReference>
<dbReference type="InterPro" id="IPR010432">
    <property type="entry name" value="RDD"/>
</dbReference>
<organism evidence="9 10">
    <name type="scientific">Rhodococcus baikonurensis</name>
    <dbReference type="NCBI Taxonomy" id="172041"/>
    <lineage>
        <taxon>Bacteria</taxon>
        <taxon>Bacillati</taxon>
        <taxon>Actinomycetota</taxon>
        <taxon>Actinomycetes</taxon>
        <taxon>Mycobacteriales</taxon>
        <taxon>Nocardiaceae</taxon>
        <taxon>Rhodococcus</taxon>
        <taxon>Rhodococcus erythropolis group</taxon>
    </lineage>
</organism>
<evidence type="ECO:0000256" key="7">
    <source>
        <dbReference type="SAM" id="Phobius"/>
    </source>
</evidence>
<keyword evidence="3 7" id="KW-0812">Transmembrane</keyword>
<keyword evidence="5 7" id="KW-0472">Membrane</keyword>
<evidence type="ECO:0000256" key="2">
    <source>
        <dbReference type="ARBA" id="ARBA00022475"/>
    </source>
</evidence>
<keyword evidence="10" id="KW-1185">Reference proteome</keyword>
<feature type="region of interest" description="Disordered" evidence="6">
    <location>
        <begin position="1"/>
        <end position="21"/>
    </location>
</feature>
<name>A0ABV5XAY3_9NOCA</name>
<comment type="caution">
    <text evidence="9">The sequence shown here is derived from an EMBL/GenBank/DDBJ whole genome shotgun (WGS) entry which is preliminary data.</text>
</comment>
<evidence type="ECO:0000256" key="1">
    <source>
        <dbReference type="ARBA" id="ARBA00004651"/>
    </source>
</evidence>
<keyword evidence="4 7" id="KW-1133">Transmembrane helix</keyword>
<evidence type="ECO:0000256" key="5">
    <source>
        <dbReference type="ARBA" id="ARBA00023136"/>
    </source>
</evidence>
<evidence type="ECO:0000256" key="4">
    <source>
        <dbReference type="ARBA" id="ARBA00022989"/>
    </source>
</evidence>
<dbReference type="EMBL" id="JBHMAS010000006">
    <property type="protein sequence ID" value="MFB9779618.1"/>
    <property type="molecule type" value="Genomic_DNA"/>
</dbReference>
<reference evidence="9 10" key="1">
    <citation type="submission" date="2024-09" db="EMBL/GenBank/DDBJ databases">
        <authorList>
            <person name="Sun Q."/>
            <person name="Mori K."/>
        </authorList>
    </citation>
    <scope>NUCLEOTIDE SEQUENCE [LARGE SCALE GENOMIC DNA]</scope>
    <source>
        <strain evidence="9 10">JCM 11411</strain>
    </source>
</reference>
<protein>
    <submittedName>
        <fullName evidence="9">RDD family protein</fullName>
    </submittedName>
</protein>
<gene>
    <name evidence="9" type="ORF">ACFFQ6_07985</name>
</gene>
<proteinExistence type="predicted"/>
<accession>A0ABV5XAY3</accession>
<dbReference type="InterPro" id="IPR051791">
    <property type="entry name" value="Pra-immunoreactive"/>
</dbReference>
<evidence type="ECO:0000313" key="9">
    <source>
        <dbReference type="EMBL" id="MFB9779618.1"/>
    </source>
</evidence>
<evidence type="ECO:0000259" key="8">
    <source>
        <dbReference type="Pfam" id="PF06271"/>
    </source>
</evidence>
<sequence length="206" mass="22465">MTNWSSDHGPWGPPGRTPAQATPPVASANWVYDNPNYAQIYPQAPMPTEYAFWGRRVVASLVDSTVALPYLVSYSAMAATIDYGTYNSRTGVLSGGHGPDGTLAILTLILALATFAFGIWNFVFRQGKTGSSIGKSVLGIRVVDEFTGQPIGPGNSFIRQLAHILDALACYIGYLFPLWESKRRTFADMIMKTVVVRDIDNTRPPC</sequence>
<evidence type="ECO:0000256" key="6">
    <source>
        <dbReference type="SAM" id="MobiDB-lite"/>
    </source>
</evidence>
<dbReference type="RefSeq" id="WP_378374281.1">
    <property type="nucleotide sequence ID" value="NZ_JBHMAS010000006.1"/>
</dbReference>